<evidence type="ECO:0000256" key="1">
    <source>
        <dbReference type="SAM" id="MobiDB-lite"/>
    </source>
</evidence>
<dbReference type="AlphaFoldDB" id="A0A6S7INH4"/>
<feature type="region of interest" description="Disordered" evidence="1">
    <location>
        <begin position="33"/>
        <end position="59"/>
    </location>
</feature>
<comment type="caution">
    <text evidence="2">The sequence shown here is derived from an EMBL/GenBank/DDBJ whole genome shotgun (WGS) entry which is preliminary data.</text>
</comment>
<dbReference type="Proteomes" id="UP001152795">
    <property type="component" value="Unassembled WGS sequence"/>
</dbReference>
<gene>
    <name evidence="2" type="ORF">PACLA_8A052192</name>
</gene>
<keyword evidence="3" id="KW-1185">Reference proteome</keyword>
<protein>
    <submittedName>
        <fullName evidence="2">Uncharacterized protein</fullName>
    </submittedName>
</protein>
<proteinExistence type="predicted"/>
<accession>A0A6S7INH4</accession>
<dbReference type="EMBL" id="CACRXK020010054">
    <property type="protein sequence ID" value="CAB4018549.1"/>
    <property type="molecule type" value="Genomic_DNA"/>
</dbReference>
<feature type="non-terminal residue" evidence="2">
    <location>
        <position position="59"/>
    </location>
</feature>
<evidence type="ECO:0000313" key="3">
    <source>
        <dbReference type="Proteomes" id="UP001152795"/>
    </source>
</evidence>
<name>A0A6S7INH4_PARCT</name>
<feature type="compositionally biased region" description="Basic and acidic residues" evidence="1">
    <location>
        <begin position="49"/>
        <end position="59"/>
    </location>
</feature>
<sequence>MSGSRQRYCRIPKLCSLVKRARSNCWGCKRSQAKPWGNPATGPLPSSKKVAERKASLLA</sequence>
<organism evidence="2 3">
    <name type="scientific">Paramuricea clavata</name>
    <name type="common">Red gorgonian</name>
    <name type="synonym">Violescent sea-whip</name>
    <dbReference type="NCBI Taxonomy" id="317549"/>
    <lineage>
        <taxon>Eukaryota</taxon>
        <taxon>Metazoa</taxon>
        <taxon>Cnidaria</taxon>
        <taxon>Anthozoa</taxon>
        <taxon>Octocorallia</taxon>
        <taxon>Malacalcyonacea</taxon>
        <taxon>Plexauridae</taxon>
        <taxon>Paramuricea</taxon>
    </lineage>
</organism>
<evidence type="ECO:0000313" key="2">
    <source>
        <dbReference type="EMBL" id="CAB4018549.1"/>
    </source>
</evidence>
<reference evidence="2" key="1">
    <citation type="submission" date="2020-04" db="EMBL/GenBank/DDBJ databases">
        <authorList>
            <person name="Alioto T."/>
            <person name="Alioto T."/>
            <person name="Gomez Garrido J."/>
        </authorList>
    </citation>
    <scope>NUCLEOTIDE SEQUENCE</scope>
    <source>
        <strain evidence="2">A484AB</strain>
    </source>
</reference>